<proteinExistence type="predicted"/>
<dbReference type="EMBL" id="JAAGNZ010000002">
    <property type="protein sequence ID" value="NEU68887.1"/>
    <property type="molecule type" value="Genomic_DNA"/>
</dbReference>
<dbReference type="Proteomes" id="UP000477386">
    <property type="component" value="Unassembled WGS sequence"/>
</dbReference>
<accession>A0A6M0ILY8</accession>
<evidence type="ECO:0000313" key="2">
    <source>
        <dbReference type="Proteomes" id="UP000477386"/>
    </source>
</evidence>
<sequence>MKQHADTLTNELETFRTNVKALILRLYRANVKNHVGEVMPEVYLSEEWEYEGQVFNALTERGLAYIVKEELIEEFTWNDLDIESLVEIVTILEDKEFD</sequence>
<reference evidence="1 2" key="1">
    <citation type="submission" date="2020-02" db="EMBL/GenBank/DDBJ databases">
        <title>Draft genome sequence of two Spirosoma agri KCTC 52727 and Spirosoma terrae KCTC 52035.</title>
        <authorList>
            <person name="Rojas J."/>
            <person name="Ambika Manirajan B."/>
            <person name="Ratering S."/>
            <person name="Suarez C."/>
            <person name="Schnell S."/>
        </authorList>
    </citation>
    <scope>NUCLEOTIDE SEQUENCE [LARGE SCALE GENOMIC DNA]</scope>
    <source>
        <strain evidence="1 2">KCTC 52727</strain>
    </source>
</reference>
<name>A0A6M0ILY8_9BACT</name>
<comment type="caution">
    <text evidence="1">The sequence shown here is derived from an EMBL/GenBank/DDBJ whole genome shotgun (WGS) entry which is preliminary data.</text>
</comment>
<organism evidence="1 2">
    <name type="scientific">Spirosoma agri</name>
    <dbReference type="NCBI Taxonomy" id="1987381"/>
    <lineage>
        <taxon>Bacteria</taxon>
        <taxon>Pseudomonadati</taxon>
        <taxon>Bacteroidota</taxon>
        <taxon>Cytophagia</taxon>
        <taxon>Cytophagales</taxon>
        <taxon>Cytophagaceae</taxon>
        <taxon>Spirosoma</taxon>
    </lineage>
</organism>
<dbReference type="AlphaFoldDB" id="A0A6M0ILY8"/>
<dbReference type="RefSeq" id="WP_164041380.1">
    <property type="nucleotide sequence ID" value="NZ_JAAGNZ010000002.1"/>
</dbReference>
<protein>
    <submittedName>
        <fullName evidence="1">Uncharacterized protein</fullName>
    </submittedName>
</protein>
<evidence type="ECO:0000313" key="1">
    <source>
        <dbReference type="EMBL" id="NEU68887.1"/>
    </source>
</evidence>
<keyword evidence="2" id="KW-1185">Reference proteome</keyword>
<gene>
    <name evidence="1" type="ORF">GK091_18520</name>
</gene>